<protein>
    <submittedName>
        <fullName evidence="1">Uncharacterized protein</fullName>
    </submittedName>
</protein>
<dbReference type="EMBL" id="CAJZBQ010000058">
    <property type="protein sequence ID" value="CAG9334229.1"/>
    <property type="molecule type" value="Genomic_DNA"/>
</dbReference>
<name>A0AAU9K989_9CILI</name>
<dbReference type="Proteomes" id="UP001162131">
    <property type="component" value="Unassembled WGS sequence"/>
</dbReference>
<accession>A0AAU9K989</accession>
<evidence type="ECO:0000313" key="1">
    <source>
        <dbReference type="EMBL" id="CAG9334229.1"/>
    </source>
</evidence>
<comment type="caution">
    <text evidence="1">The sequence shown here is derived from an EMBL/GenBank/DDBJ whole genome shotgun (WGS) entry which is preliminary data.</text>
</comment>
<gene>
    <name evidence="1" type="ORF">BSTOLATCC_MIC60849</name>
</gene>
<evidence type="ECO:0000313" key="2">
    <source>
        <dbReference type="Proteomes" id="UP001162131"/>
    </source>
</evidence>
<sequence>MVEKTTFNALIQIYEKRYMDEALYMYETNSYFSYYTHIVVRAMVFYKMEGYPNWNLKVMFRVHKFHDAIKIRNALKFNKI</sequence>
<keyword evidence="2" id="KW-1185">Reference proteome</keyword>
<proteinExistence type="predicted"/>
<dbReference type="AlphaFoldDB" id="A0AAU9K989"/>
<reference evidence="1" key="1">
    <citation type="submission" date="2021-09" db="EMBL/GenBank/DDBJ databases">
        <authorList>
            <consortium name="AG Swart"/>
            <person name="Singh M."/>
            <person name="Singh A."/>
            <person name="Seah K."/>
            <person name="Emmerich C."/>
        </authorList>
    </citation>
    <scope>NUCLEOTIDE SEQUENCE</scope>
    <source>
        <strain evidence="1">ATCC30299</strain>
    </source>
</reference>
<organism evidence="1 2">
    <name type="scientific">Blepharisma stoltei</name>
    <dbReference type="NCBI Taxonomy" id="1481888"/>
    <lineage>
        <taxon>Eukaryota</taxon>
        <taxon>Sar</taxon>
        <taxon>Alveolata</taxon>
        <taxon>Ciliophora</taxon>
        <taxon>Postciliodesmatophora</taxon>
        <taxon>Heterotrichea</taxon>
        <taxon>Heterotrichida</taxon>
        <taxon>Blepharismidae</taxon>
        <taxon>Blepharisma</taxon>
    </lineage>
</organism>